<dbReference type="SUPFAM" id="SSF51730">
    <property type="entry name" value="FAD-linked oxidoreductase"/>
    <property type="match status" value="1"/>
</dbReference>
<dbReference type="EMBL" id="JAUPEV010000006">
    <property type="protein sequence ID" value="MDO7253174.1"/>
    <property type="molecule type" value="Genomic_DNA"/>
</dbReference>
<reference evidence="7" key="2">
    <citation type="submission" date="2023-07" db="EMBL/GenBank/DDBJ databases">
        <authorList>
            <person name="Aydin F."/>
            <person name="Tarhane S."/>
            <person name="Saticioglu I.B."/>
            <person name="Karakaya E."/>
            <person name="Abay S."/>
            <person name="Guran O."/>
            <person name="Bozkurt E."/>
            <person name="Uzum N."/>
            <person name="Olgun K."/>
            <person name="Jablonski D."/>
        </authorList>
    </citation>
    <scope>NUCLEOTIDE SEQUENCE</scope>
    <source>
        <strain evidence="7">Faydin-H75</strain>
    </source>
</reference>
<dbReference type="Gene3D" id="3.20.20.220">
    <property type="match status" value="1"/>
</dbReference>
<protein>
    <recommendedName>
        <fullName evidence="6">Methylenetetrahydrofolate reductase</fullName>
    </recommendedName>
</protein>
<gene>
    <name evidence="7" type="ORF">Q5I04_04530</name>
    <name evidence="8" type="ORF">Q5I06_04845</name>
</gene>
<evidence type="ECO:0000256" key="6">
    <source>
        <dbReference type="RuleBase" id="RU003862"/>
    </source>
</evidence>
<dbReference type="GO" id="GO:0004489">
    <property type="term" value="F:methylenetetrahydrofolate reductase [NAD(P)H] activity"/>
    <property type="evidence" value="ECO:0007669"/>
    <property type="project" value="InterPro"/>
</dbReference>
<dbReference type="Proteomes" id="UP001240777">
    <property type="component" value="Unassembled WGS sequence"/>
</dbReference>
<dbReference type="Proteomes" id="UP001177258">
    <property type="component" value="Unassembled WGS sequence"/>
</dbReference>
<comment type="pathway">
    <text evidence="2 6">One-carbon metabolism; tetrahydrofolate interconversion.</text>
</comment>
<organism evidence="8 9">
    <name type="scientific">Helicobacter cappadocius</name>
    <dbReference type="NCBI Taxonomy" id="3063998"/>
    <lineage>
        <taxon>Bacteria</taxon>
        <taxon>Pseudomonadati</taxon>
        <taxon>Campylobacterota</taxon>
        <taxon>Epsilonproteobacteria</taxon>
        <taxon>Campylobacterales</taxon>
        <taxon>Helicobacteraceae</taxon>
        <taxon>Helicobacter</taxon>
    </lineage>
</organism>
<keyword evidence="5 6" id="KW-0560">Oxidoreductase</keyword>
<evidence type="ECO:0000256" key="2">
    <source>
        <dbReference type="ARBA" id="ARBA00004777"/>
    </source>
</evidence>
<evidence type="ECO:0000313" key="9">
    <source>
        <dbReference type="Proteomes" id="UP001177258"/>
    </source>
</evidence>
<reference evidence="7 9" key="3">
    <citation type="journal article" date="2024" name="Syst. Appl. Microbiol.">
        <title>Helicobacter cappadocius sp. nov., from lizards: The first psychrotrophic Helicobacter species.</title>
        <authorList>
            <person name="Aydin F."/>
            <person name="Tarhane S."/>
            <person name="Karakaya E."/>
            <person name="Abay S."/>
            <person name="Kayman T."/>
            <person name="Guran O."/>
            <person name="Bozkurt E."/>
            <person name="Uzum N."/>
            <person name="Avci A."/>
            <person name="Olgun K."/>
            <person name="Jablonski D."/>
            <person name="Guran C."/>
            <person name="Burcin Saticioglu I."/>
        </authorList>
    </citation>
    <scope>NUCLEOTIDE SEQUENCE [LARGE SCALE GENOMIC DNA]</scope>
    <source>
        <strain evidence="7">Faydin-H75</strain>
        <strain evidence="9">faydin-H76</strain>
    </source>
</reference>
<evidence type="ECO:0000313" key="8">
    <source>
        <dbReference type="EMBL" id="MDP2539098.1"/>
    </source>
</evidence>
<accession>A0AA90Q2T8</accession>
<evidence type="ECO:0000256" key="4">
    <source>
        <dbReference type="ARBA" id="ARBA00022827"/>
    </source>
</evidence>
<reference evidence="8 10" key="1">
    <citation type="submission" date="2023-07" db="EMBL/GenBank/DDBJ databases">
        <title>Unpublished Manusciprt.</title>
        <authorList>
            <person name="Aydin F."/>
            <person name="Tarhane S."/>
            <person name="Saticioglu I.B."/>
            <person name="Karakaya E."/>
            <person name="Abay S."/>
            <person name="Guran O."/>
            <person name="Bozkurt E."/>
            <person name="Uzum N."/>
            <person name="Olgun K."/>
            <person name="Jablonski D."/>
        </authorList>
    </citation>
    <scope>NUCLEOTIDE SEQUENCE</scope>
    <source>
        <strain evidence="10">faydin-H75</strain>
        <strain evidence="8">Faydin-H76</strain>
    </source>
</reference>
<keyword evidence="4 6" id="KW-0274">FAD</keyword>
<dbReference type="AlphaFoldDB" id="A0AA90Q2T8"/>
<evidence type="ECO:0000256" key="3">
    <source>
        <dbReference type="ARBA" id="ARBA00022630"/>
    </source>
</evidence>
<dbReference type="EMBL" id="JAUYZK010000006">
    <property type="protein sequence ID" value="MDP2539098.1"/>
    <property type="molecule type" value="Genomic_DNA"/>
</dbReference>
<dbReference type="RefSeq" id="WP_305517022.1">
    <property type="nucleotide sequence ID" value="NZ_JAUPEV010000006.1"/>
</dbReference>
<keyword evidence="10" id="KW-1185">Reference proteome</keyword>
<evidence type="ECO:0000256" key="1">
    <source>
        <dbReference type="ARBA" id="ARBA00001974"/>
    </source>
</evidence>
<evidence type="ECO:0000313" key="10">
    <source>
        <dbReference type="Proteomes" id="UP001240777"/>
    </source>
</evidence>
<evidence type="ECO:0000313" key="7">
    <source>
        <dbReference type="EMBL" id="MDO7253174.1"/>
    </source>
</evidence>
<dbReference type="InterPro" id="IPR003171">
    <property type="entry name" value="Mehydrof_redctse-like"/>
</dbReference>
<name>A0AA90Q2T8_9HELI</name>
<dbReference type="InterPro" id="IPR029041">
    <property type="entry name" value="FAD-linked_oxidoreductase-like"/>
</dbReference>
<comment type="caution">
    <text evidence="8">The sequence shown here is derived from an EMBL/GenBank/DDBJ whole genome shotgun (WGS) entry which is preliminary data.</text>
</comment>
<comment type="similarity">
    <text evidence="6">Belongs to the methylenetetrahydrofolate reductase family.</text>
</comment>
<keyword evidence="3 6" id="KW-0285">Flavoprotein</keyword>
<evidence type="ECO:0000256" key="5">
    <source>
        <dbReference type="ARBA" id="ARBA00023002"/>
    </source>
</evidence>
<sequence length="249" mass="27877">MIGLEYIPKQKDTDIKIISKWIDKIKPDFIILPDSPNLKPTPEASVLAPLWSKELKLDVIASIAGSGRREERVESLLKSLAYLQVKKVALIGGDCPIEGNLSGIQMIKKAKEILGQECVVISGSKAMLDTQEKVKLQAKIENGANIIITQPIFELKTAQKFLDDFEKISQGSKAKAMINFFPIYESGFCERLMQNNLGFEIPMSYLQNIRDNPIKANLKLYEAFVSLGENIHISGAKNIFLQEFFDNLS</sequence>
<dbReference type="Pfam" id="PF02219">
    <property type="entry name" value="MTHFR"/>
    <property type="match status" value="1"/>
</dbReference>
<dbReference type="GO" id="GO:0006555">
    <property type="term" value="P:methionine metabolic process"/>
    <property type="evidence" value="ECO:0007669"/>
    <property type="project" value="InterPro"/>
</dbReference>
<proteinExistence type="inferred from homology"/>
<comment type="cofactor">
    <cofactor evidence="1 6">
        <name>FAD</name>
        <dbReference type="ChEBI" id="CHEBI:57692"/>
    </cofactor>
</comment>